<proteinExistence type="predicted"/>
<comment type="caution">
    <text evidence="2">The sequence shown here is derived from an EMBL/GenBank/DDBJ whole genome shotgun (WGS) entry which is preliminary data.</text>
</comment>
<reference evidence="2 3" key="1">
    <citation type="submission" date="2023-10" db="EMBL/GenBank/DDBJ databases">
        <title>Characteristics and mechanism of a salt-tolerant marine origin heterotrophic nitrifying- aerobic denitrifying bacteria Marinobacter xestospongiae HN1.</title>
        <authorList>
            <person name="Qi R."/>
        </authorList>
    </citation>
    <scope>NUCLEOTIDE SEQUENCE [LARGE SCALE GENOMIC DNA]</scope>
    <source>
        <strain evidence="2 3">HN1</strain>
    </source>
</reference>
<protein>
    <submittedName>
        <fullName evidence="2">YfaZ family outer membrane protein</fullName>
    </submittedName>
</protein>
<evidence type="ECO:0000313" key="2">
    <source>
        <dbReference type="EMBL" id="MDV2077050.1"/>
    </source>
</evidence>
<dbReference type="Pfam" id="PF07437">
    <property type="entry name" value="YfaZ"/>
    <property type="match status" value="1"/>
</dbReference>
<keyword evidence="1" id="KW-0732">Signal</keyword>
<feature type="chain" id="PRO_5046629435" evidence="1">
    <location>
        <begin position="21"/>
        <end position="185"/>
    </location>
</feature>
<feature type="signal peptide" evidence="1">
    <location>
        <begin position="1"/>
        <end position="20"/>
    </location>
</feature>
<evidence type="ECO:0000313" key="3">
    <source>
        <dbReference type="Proteomes" id="UP001269819"/>
    </source>
</evidence>
<gene>
    <name evidence="2" type="ORF">RYS15_00070</name>
</gene>
<dbReference type="EMBL" id="JAWIIJ010000001">
    <property type="protein sequence ID" value="MDV2077050.1"/>
    <property type="molecule type" value="Genomic_DNA"/>
</dbReference>
<evidence type="ECO:0000256" key="1">
    <source>
        <dbReference type="SAM" id="SignalP"/>
    </source>
</evidence>
<dbReference type="RefSeq" id="WP_248166558.1">
    <property type="nucleotide sequence ID" value="NZ_BAABBC010000018.1"/>
</dbReference>
<organism evidence="2 3">
    <name type="scientific">Marinobacter xestospongiae</name>
    <dbReference type="NCBI Taxonomy" id="994319"/>
    <lineage>
        <taxon>Bacteria</taxon>
        <taxon>Pseudomonadati</taxon>
        <taxon>Pseudomonadota</taxon>
        <taxon>Gammaproteobacteria</taxon>
        <taxon>Pseudomonadales</taxon>
        <taxon>Marinobacteraceae</taxon>
        <taxon>Marinobacter</taxon>
    </lineage>
</organism>
<sequence length="185" mass="19944">MKFSRIPLIALALATAPAMAADVEVSLTDDSVKGQYNAFGANSDIQFGVGHTYHEGSRHITNLDLHAQGRTAIGNLPTTAGLGMRGLYWDDDHLDGGALGLGGYAIVNLPKVPGLSFTGSAHYAPDILSFSDSESVFNVEVRASYRVIRNGEIFAGYRYLNTDLEQYHGDIDLDEGVLAGMKIYF</sequence>
<name>A0ABU3VRZ3_9GAMM</name>
<keyword evidence="3" id="KW-1185">Reference proteome</keyword>
<dbReference type="InterPro" id="IPR009998">
    <property type="entry name" value="YfaZ"/>
</dbReference>
<dbReference type="Proteomes" id="UP001269819">
    <property type="component" value="Unassembled WGS sequence"/>
</dbReference>
<accession>A0ABU3VRZ3</accession>